<name>G5JLC8_9STAP</name>
<dbReference type="AlphaFoldDB" id="G5JLC8"/>
<dbReference type="Gene3D" id="3.30.420.430">
    <property type="match status" value="1"/>
</dbReference>
<evidence type="ECO:0000256" key="1">
    <source>
        <dbReference type="SAM" id="MobiDB-lite"/>
    </source>
</evidence>
<comment type="caution">
    <text evidence="2">The sequence shown here is derived from an EMBL/GenBank/DDBJ whole genome shotgun (WGS) entry which is preliminary data.</text>
</comment>
<feature type="non-terminal residue" evidence="2">
    <location>
        <position position="1"/>
    </location>
</feature>
<dbReference type="Proteomes" id="UP000005413">
    <property type="component" value="Unassembled WGS sequence"/>
</dbReference>
<reference evidence="2 3" key="1">
    <citation type="journal article" date="2012" name="BMC Genomics">
        <title>Comparative genomic analysis of the genus Staphylococcus including Staphylococcus aureus and its newly described sister species Staphylococcus simiae.</title>
        <authorList>
            <person name="Suzuki H."/>
            <person name="Lefebure T."/>
            <person name="Pavinski Bitar P."/>
            <person name="Stanhope M.J."/>
        </authorList>
    </citation>
    <scope>NUCLEOTIDE SEQUENCE [LARGE SCALE GENOMIC DNA]</scope>
    <source>
        <strain evidence="2 3">CCM 7213</strain>
    </source>
</reference>
<accession>G5JLC8</accession>
<gene>
    <name evidence="2" type="ORF">SS7213T_11475</name>
</gene>
<feature type="region of interest" description="Disordered" evidence="1">
    <location>
        <begin position="1"/>
        <end position="41"/>
    </location>
</feature>
<feature type="compositionally biased region" description="Polar residues" evidence="1">
    <location>
        <begin position="1"/>
        <end position="18"/>
    </location>
</feature>
<evidence type="ECO:0000313" key="2">
    <source>
        <dbReference type="EMBL" id="EHJ07008.1"/>
    </source>
</evidence>
<feature type="compositionally biased region" description="Low complexity" evidence="1">
    <location>
        <begin position="19"/>
        <end position="41"/>
    </location>
</feature>
<protein>
    <submittedName>
        <fullName evidence="2">Uncharacterized protein</fullName>
    </submittedName>
</protein>
<sequence length="41" mass="4046">GGETLPVTSTDEAGNESQPSSTVVTDTTAPTAPTVNPVTSE</sequence>
<dbReference type="EMBL" id="AEUN01000513">
    <property type="protein sequence ID" value="EHJ07008.1"/>
    <property type="molecule type" value="Genomic_DNA"/>
</dbReference>
<evidence type="ECO:0000313" key="3">
    <source>
        <dbReference type="Proteomes" id="UP000005413"/>
    </source>
</evidence>
<keyword evidence="3" id="KW-1185">Reference proteome</keyword>
<feature type="non-terminal residue" evidence="2">
    <location>
        <position position="41"/>
    </location>
</feature>
<proteinExistence type="predicted"/>
<organism evidence="2 3">
    <name type="scientific">Staphylococcus simiae CCM 7213 = CCUG 51256</name>
    <dbReference type="NCBI Taxonomy" id="911238"/>
    <lineage>
        <taxon>Bacteria</taxon>
        <taxon>Bacillati</taxon>
        <taxon>Bacillota</taxon>
        <taxon>Bacilli</taxon>
        <taxon>Bacillales</taxon>
        <taxon>Staphylococcaceae</taxon>
        <taxon>Staphylococcus</taxon>
    </lineage>
</organism>